<gene>
    <name evidence="2" type="ORF">CTEN210_06999</name>
</gene>
<dbReference type="Proteomes" id="UP001054902">
    <property type="component" value="Unassembled WGS sequence"/>
</dbReference>
<evidence type="ECO:0000313" key="3">
    <source>
        <dbReference type="Proteomes" id="UP001054902"/>
    </source>
</evidence>
<dbReference type="EMBL" id="BLLK01000040">
    <property type="protein sequence ID" value="GFH50523.1"/>
    <property type="molecule type" value="Genomic_DNA"/>
</dbReference>
<evidence type="ECO:0000256" key="1">
    <source>
        <dbReference type="SAM" id="MobiDB-lite"/>
    </source>
</evidence>
<feature type="region of interest" description="Disordered" evidence="1">
    <location>
        <begin position="1"/>
        <end position="40"/>
    </location>
</feature>
<comment type="caution">
    <text evidence="2">The sequence shown here is derived from an EMBL/GenBank/DDBJ whole genome shotgun (WGS) entry which is preliminary data.</text>
</comment>
<keyword evidence="3" id="KW-1185">Reference proteome</keyword>
<accession>A0AAD3H5A1</accession>
<reference evidence="2 3" key="1">
    <citation type="journal article" date="2021" name="Sci. Rep.">
        <title>The genome of the diatom Chaetoceros tenuissimus carries an ancient integrated fragment of an extant virus.</title>
        <authorList>
            <person name="Hongo Y."/>
            <person name="Kimura K."/>
            <person name="Takaki Y."/>
            <person name="Yoshida Y."/>
            <person name="Baba S."/>
            <person name="Kobayashi G."/>
            <person name="Nagasaki K."/>
            <person name="Hano T."/>
            <person name="Tomaru Y."/>
        </authorList>
    </citation>
    <scope>NUCLEOTIDE SEQUENCE [LARGE SCALE GENOMIC DNA]</scope>
    <source>
        <strain evidence="2 3">NIES-3715</strain>
    </source>
</reference>
<proteinExistence type="predicted"/>
<name>A0AAD3H5A1_9STRA</name>
<organism evidence="2 3">
    <name type="scientific">Chaetoceros tenuissimus</name>
    <dbReference type="NCBI Taxonomy" id="426638"/>
    <lineage>
        <taxon>Eukaryota</taxon>
        <taxon>Sar</taxon>
        <taxon>Stramenopiles</taxon>
        <taxon>Ochrophyta</taxon>
        <taxon>Bacillariophyta</taxon>
        <taxon>Coscinodiscophyceae</taxon>
        <taxon>Chaetocerotophycidae</taxon>
        <taxon>Chaetocerotales</taxon>
        <taxon>Chaetocerotaceae</taxon>
        <taxon>Chaetoceros</taxon>
    </lineage>
</organism>
<protein>
    <submittedName>
        <fullName evidence="2">Uncharacterized protein</fullName>
    </submittedName>
</protein>
<sequence>MNDNEESIGEAGFVNALDAVAETPTQPEDGGNGELPSPVSNVAKRFAETPRQEQKEQATQVWNFLAQNEKDLTAAKELLLQVVQKQ</sequence>
<dbReference type="AlphaFoldDB" id="A0AAD3H5A1"/>
<evidence type="ECO:0000313" key="2">
    <source>
        <dbReference type="EMBL" id="GFH50523.1"/>
    </source>
</evidence>